<protein>
    <recommendedName>
        <fullName evidence="12">Transporter</fullName>
    </recommendedName>
</protein>
<keyword evidence="6" id="KW-0472">Membrane</keyword>
<comment type="caution">
    <text evidence="10">The sequence shown here is derived from an EMBL/GenBank/DDBJ whole genome shotgun (WGS) entry which is preliminary data.</text>
</comment>
<evidence type="ECO:0000256" key="2">
    <source>
        <dbReference type="ARBA" id="ARBA00007613"/>
    </source>
</evidence>
<dbReference type="PANTHER" id="PTHR30026:SF20">
    <property type="entry name" value="OUTER MEMBRANE PROTEIN TOLC"/>
    <property type="match status" value="1"/>
</dbReference>
<evidence type="ECO:0000256" key="1">
    <source>
        <dbReference type="ARBA" id="ARBA00004442"/>
    </source>
</evidence>
<dbReference type="Gene3D" id="1.20.1600.10">
    <property type="entry name" value="Outer membrane efflux proteins (OEP)"/>
    <property type="match status" value="1"/>
</dbReference>
<evidence type="ECO:0000256" key="4">
    <source>
        <dbReference type="ARBA" id="ARBA00022452"/>
    </source>
</evidence>
<accession>A0A423PVD0</accession>
<keyword evidence="9" id="KW-0732">Signal</keyword>
<comment type="similarity">
    <text evidence="2">Belongs to the outer membrane factor (OMF) (TC 1.B.17) family.</text>
</comment>
<keyword evidence="4" id="KW-1134">Transmembrane beta strand</keyword>
<dbReference type="Proteomes" id="UP000283993">
    <property type="component" value="Unassembled WGS sequence"/>
</dbReference>
<evidence type="ECO:0000256" key="8">
    <source>
        <dbReference type="SAM" id="Coils"/>
    </source>
</evidence>
<evidence type="ECO:0000256" key="6">
    <source>
        <dbReference type="ARBA" id="ARBA00023136"/>
    </source>
</evidence>
<sequence>MRSSLALLLALVLATTALAAPPDAEALQLPEQLSLRRAVDSALARNVQTLLADARRDEAAGQRREARSAFLPHLSAEAGQSRQQINPAAQGLDIESALERLGPAAETADIEVPDVMTYNSFDARARLRQNLFDYSAWQRYRGSRVGETIAADQLAVAREQVAAQAALDYVAAAASDETVNAARADLELAERLVRLAVDQENAGIATGVDVTRAKARRARAQARLAAARTQRSRARIRLARTAGLPLDAPLALSDDLDHAPVAVPPEAASIASALDARAEVRLAADRITQGRRRLAAARGERLPTVAISAAYGESGNTYDENLEDTYSVGAQLQLPIFDGGAISAHIDGAASRLDQQRIRYRDTRIQVEQDVRVARRTLATLGDRVAAARAGLDLAGQELELARDRFAAGVSDNVEVVDAQAALAEARDTRVSALAEYARARINLAAALGRARQFSLHESSTP</sequence>
<feature type="chain" id="PRO_5019387167" description="Transporter" evidence="9">
    <location>
        <begin position="20"/>
        <end position="462"/>
    </location>
</feature>
<evidence type="ECO:0000256" key="5">
    <source>
        <dbReference type="ARBA" id="ARBA00022692"/>
    </source>
</evidence>
<proteinExistence type="inferred from homology"/>
<keyword evidence="5" id="KW-0812">Transmembrane</keyword>
<keyword evidence="11" id="KW-1185">Reference proteome</keyword>
<dbReference type="GO" id="GO:1990281">
    <property type="term" value="C:efflux pump complex"/>
    <property type="evidence" value="ECO:0007669"/>
    <property type="project" value="TreeGrafter"/>
</dbReference>
<name>A0A423PVD0_9GAMM</name>
<dbReference type="GO" id="GO:0015562">
    <property type="term" value="F:efflux transmembrane transporter activity"/>
    <property type="evidence" value="ECO:0007669"/>
    <property type="project" value="InterPro"/>
</dbReference>
<dbReference type="Pfam" id="PF02321">
    <property type="entry name" value="OEP"/>
    <property type="match status" value="2"/>
</dbReference>
<dbReference type="RefSeq" id="WP_123630240.1">
    <property type="nucleotide sequence ID" value="NZ_AYKH01000004.1"/>
</dbReference>
<dbReference type="EMBL" id="AYKH01000004">
    <property type="protein sequence ID" value="ROO29553.1"/>
    <property type="molecule type" value="Genomic_DNA"/>
</dbReference>
<dbReference type="AlphaFoldDB" id="A0A423PVD0"/>
<feature type="coiled-coil region" evidence="8">
    <location>
        <begin position="210"/>
        <end position="237"/>
    </location>
</feature>
<evidence type="ECO:0000256" key="7">
    <source>
        <dbReference type="ARBA" id="ARBA00023237"/>
    </source>
</evidence>
<keyword evidence="3" id="KW-0813">Transport</keyword>
<dbReference type="InterPro" id="IPR051906">
    <property type="entry name" value="TolC-like"/>
</dbReference>
<evidence type="ECO:0000256" key="9">
    <source>
        <dbReference type="SAM" id="SignalP"/>
    </source>
</evidence>
<evidence type="ECO:0008006" key="12">
    <source>
        <dbReference type="Google" id="ProtNLM"/>
    </source>
</evidence>
<comment type="subcellular location">
    <subcellularLocation>
        <location evidence="1">Cell outer membrane</location>
    </subcellularLocation>
</comment>
<dbReference type="GO" id="GO:0015288">
    <property type="term" value="F:porin activity"/>
    <property type="evidence" value="ECO:0007669"/>
    <property type="project" value="TreeGrafter"/>
</dbReference>
<evidence type="ECO:0000256" key="3">
    <source>
        <dbReference type="ARBA" id="ARBA00022448"/>
    </source>
</evidence>
<evidence type="ECO:0000313" key="11">
    <source>
        <dbReference type="Proteomes" id="UP000283993"/>
    </source>
</evidence>
<evidence type="ECO:0000313" key="10">
    <source>
        <dbReference type="EMBL" id="ROO29553.1"/>
    </source>
</evidence>
<dbReference type="PANTHER" id="PTHR30026">
    <property type="entry name" value="OUTER MEMBRANE PROTEIN TOLC"/>
    <property type="match status" value="1"/>
</dbReference>
<keyword evidence="8" id="KW-0175">Coiled coil</keyword>
<organism evidence="10 11">
    <name type="scientific">Salinisphaera orenii MK-B5</name>
    <dbReference type="NCBI Taxonomy" id="856730"/>
    <lineage>
        <taxon>Bacteria</taxon>
        <taxon>Pseudomonadati</taxon>
        <taxon>Pseudomonadota</taxon>
        <taxon>Gammaproteobacteria</taxon>
        <taxon>Salinisphaerales</taxon>
        <taxon>Salinisphaeraceae</taxon>
        <taxon>Salinisphaera</taxon>
    </lineage>
</organism>
<dbReference type="InterPro" id="IPR003423">
    <property type="entry name" value="OMP_efflux"/>
</dbReference>
<dbReference type="SUPFAM" id="SSF56954">
    <property type="entry name" value="Outer membrane efflux proteins (OEP)"/>
    <property type="match status" value="1"/>
</dbReference>
<reference evidence="10 11" key="1">
    <citation type="submission" date="2013-10" db="EMBL/GenBank/DDBJ databases">
        <title>Salinisphaera orenii MK-B5 Genome Sequencing.</title>
        <authorList>
            <person name="Lai Q."/>
            <person name="Li C."/>
            <person name="Shao Z."/>
        </authorList>
    </citation>
    <scope>NUCLEOTIDE SEQUENCE [LARGE SCALE GENOMIC DNA]</scope>
    <source>
        <strain evidence="10 11">MK-B5</strain>
    </source>
</reference>
<keyword evidence="7" id="KW-0998">Cell outer membrane</keyword>
<dbReference type="GO" id="GO:0009279">
    <property type="term" value="C:cell outer membrane"/>
    <property type="evidence" value="ECO:0007669"/>
    <property type="project" value="UniProtKB-SubCell"/>
</dbReference>
<gene>
    <name evidence="10" type="ORF">SAOR_03540</name>
</gene>
<feature type="signal peptide" evidence="9">
    <location>
        <begin position="1"/>
        <end position="19"/>
    </location>
</feature>